<evidence type="ECO:0000256" key="3">
    <source>
        <dbReference type="ARBA" id="ARBA00022692"/>
    </source>
</evidence>
<dbReference type="InterPro" id="IPR027379">
    <property type="entry name" value="CLS_N"/>
</dbReference>
<organism evidence="8 9">
    <name type="scientific">Ahniella affigens</name>
    <dbReference type="NCBI Taxonomy" id="2021234"/>
    <lineage>
        <taxon>Bacteria</taxon>
        <taxon>Pseudomonadati</taxon>
        <taxon>Pseudomonadota</taxon>
        <taxon>Gammaproteobacteria</taxon>
        <taxon>Lysobacterales</taxon>
        <taxon>Rhodanobacteraceae</taxon>
        <taxon>Ahniella</taxon>
    </lineage>
</organism>
<proteinExistence type="predicted"/>
<name>A0A2P1PXM8_9GAMM</name>
<dbReference type="Pfam" id="PF13396">
    <property type="entry name" value="PLDc_N"/>
    <property type="match status" value="1"/>
</dbReference>
<evidence type="ECO:0000256" key="5">
    <source>
        <dbReference type="ARBA" id="ARBA00023136"/>
    </source>
</evidence>
<protein>
    <recommendedName>
        <fullName evidence="7">PLD phosphodiesterase domain-containing protein</fullName>
    </recommendedName>
</protein>
<feature type="domain" description="PLD phosphodiesterase" evidence="7">
    <location>
        <begin position="382"/>
        <end position="409"/>
    </location>
</feature>
<evidence type="ECO:0000256" key="1">
    <source>
        <dbReference type="ARBA" id="ARBA00004651"/>
    </source>
</evidence>
<keyword evidence="4 6" id="KW-1133">Transmembrane helix</keyword>
<evidence type="ECO:0000259" key="7">
    <source>
        <dbReference type="PROSITE" id="PS50035"/>
    </source>
</evidence>
<feature type="domain" description="PLD phosphodiesterase" evidence="7">
    <location>
        <begin position="209"/>
        <end position="236"/>
    </location>
</feature>
<keyword evidence="5 6" id="KW-0472">Membrane</keyword>
<accession>A0A2P1PXM8</accession>
<dbReference type="InterPro" id="IPR001736">
    <property type="entry name" value="PLipase_D/transphosphatidylase"/>
</dbReference>
<sequence length="465" mass="51728">MSSHLLPNLTAAHLFEAILAIALVFSCLLGLQVIRERRPPAVTLAWVAVLVLLPMLGVLLYLLFGTRKRWELRVRQRPVIGCETAVRPFDDAHVLDRMLRRLALPPALSGNDIRCSWRPEVARRDLLDVIDGATERLWMFIYMFEDDASGALVLDALIAAASRGVRVRVMVDDLGSFGSLAAGRRALEAAGGRMVRFKPVWYALRKRMLNLRNHRKIVVADGQVAWTGGRNVGDHYLAAGKHEWLDFSAVIRGPTALALEEICRNDWRFASDEPPDSSPVWVSGPQGNACLQVLPAGPEYRDDAWQTALVKCCFEAHSRLWLATPYFVPDETVTNAVLTAARSGVDVRILVPHRSDNLVVDLVGRSFLREVQRAGGKVFRYKIGMMHAKAVLVDDTLAMFGSANIDARSLFLNYECMVIGYDAETVIPVQAFFEYAFARASRGVRTIGQIRETLSSLARLLAPLL</sequence>
<dbReference type="Proteomes" id="UP000241074">
    <property type="component" value="Chromosome"/>
</dbReference>
<gene>
    <name evidence="8" type="ORF">C7S18_21460</name>
</gene>
<keyword evidence="3 6" id="KW-0812">Transmembrane</keyword>
<dbReference type="PANTHER" id="PTHR21248:SF22">
    <property type="entry name" value="PHOSPHOLIPASE D"/>
    <property type="match status" value="1"/>
</dbReference>
<dbReference type="InterPro" id="IPR025202">
    <property type="entry name" value="PLD-like_dom"/>
</dbReference>
<dbReference type="GO" id="GO:0030572">
    <property type="term" value="F:phosphatidyltransferase activity"/>
    <property type="evidence" value="ECO:0007669"/>
    <property type="project" value="UniProtKB-ARBA"/>
</dbReference>
<evidence type="ECO:0000256" key="4">
    <source>
        <dbReference type="ARBA" id="ARBA00022989"/>
    </source>
</evidence>
<evidence type="ECO:0000256" key="6">
    <source>
        <dbReference type="SAM" id="Phobius"/>
    </source>
</evidence>
<dbReference type="AlphaFoldDB" id="A0A2P1PXM8"/>
<dbReference type="GO" id="GO:0032049">
    <property type="term" value="P:cardiolipin biosynthetic process"/>
    <property type="evidence" value="ECO:0007669"/>
    <property type="project" value="UniProtKB-ARBA"/>
</dbReference>
<evidence type="ECO:0000256" key="2">
    <source>
        <dbReference type="ARBA" id="ARBA00022475"/>
    </source>
</evidence>
<dbReference type="EMBL" id="CP027860">
    <property type="protein sequence ID" value="AVP99582.1"/>
    <property type="molecule type" value="Genomic_DNA"/>
</dbReference>
<reference evidence="8 9" key="2">
    <citation type="submission" date="2018-03" db="EMBL/GenBank/DDBJ databases">
        <authorList>
            <person name="Keele B.F."/>
        </authorList>
    </citation>
    <scope>NUCLEOTIDE SEQUENCE [LARGE SCALE GENOMIC DNA]</scope>
    <source>
        <strain evidence="8 9">D13</strain>
    </source>
</reference>
<dbReference type="GO" id="GO:0005886">
    <property type="term" value="C:plasma membrane"/>
    <property type="evidence" value="ECO:0007669"/>
    <property type="project" value="UniProtKB-SubCell"/>
</dbReference>
<keyword evidence="2" id="KW-1003">Cell membrane</keyword>
<dbReference type="PROSITE" id="PS50035">
    <property type="entry name" value="PLD"/>
    <property type="match status" value="2"/>
</dbReference>
<comment type="subcellular location">
    <subcellularLocation>
        <location evidence="1">Cell membrane</location>
        <topology evidence="1">Multi-pass membrane protein</topology>
    </subcellularLocation>
</comment>
<dbReference type="SMART" id="SM00155">
    <property type="entry name" value="PLDc"/>
    <property type="match status" value="2"/>
</dbReference>
<feature type="transmembrane region" description="Helical" evidence="6">
    <location>
        <begin position="43"/>
        <end position="64"/>
    </location>
</feature>
<dbReference type="KEGG" id="xba:C7S18_21460"/>
<keyword evidence="9" id="KW-1185">Reference proteome</keyword>
<dbReference type="SUPFAM" id="SSF56024">
    <property type="entry name" value="Phospholipase D/nuclease"/>
    <property type="match status" value="2"/>
</dbReference>
<dbReference type="CDD" id="cd09110">
    <property type="entry name" value="PLDc_CLS_1"/>
    <property type="match status" value="1"/>
</dbReference>
<evidence type="ECO:0000313" key="8">
    <source>
        <dbReference type="EMBL" id="AVP99582.1"/>
    </source>
</evidence>
<dbReference type="Gene3D" id="3.30.870.10">
    <property type="entry name" value="Endonuclease Chain A"/>
    <property type="match status" value="2"/>
</dbReference>
<dbReference type="PANTHER" id="PTHR21248">
    <property type="entry name" value="CARDIOLIPIN SYNTHASE"/>
    <property type="match status" value="1"/>
</dbReference>
<feature type="transmembrane region" description="Helical" evidence="6">
    <location>
        <begin position="12"/>
        <end position="31"/>
    </location>
</feature>
<reference evidence="8 9" key="1">
    <citation type="submission" date="2018-03" db="EMBL/GenBank/DDBJ databases">
        <title>Ahniella affigens gen. nov., sp. nov., a gammaproteobacterium isolated from sandy soil near a stream.</title>
        <authorList>
            <person name="Ko Y."/>
            <person name="Kim J.-H."/>
        </authorList>
    </citation>
    <scope>NUCLEOTIDE SEQUENCE [LARGE SCALE GENOMIC DNA]</scope>
    <source>
        <strain evidence="8 9">D13</strain>
    </source>
</reference>
<dbReference type="Pfam" id="PF13091">
    <property type="entry name" value="PLDc_2"/>
    <property type="match status" value="2"/>
</dbReference>
<evidence type="ECO:0000313" key="9">
    <source>
        <dbReference type="Proteomes" id="UP000241074"/>
    </source>
</evidence>